<keyword evidence="1" id="KW-0812">Transmembrane</keyword>
<evidence type="ECO:0000313" key="3">
    <source>
        <dbReference type="Proteomes" id="UP000252800"/>
    </source>
</evidence>
<comment type="caution">
    <text evidence="2">The sequence shown here is derived from an EMBL/GenBank/DDBJ whole genome shotgun (WGS) entry which is preliminary data.</text>
</comment>
<proteinExistence type="predicted"/>
<sequence length="70" mass="8194">MIEILTFLVLSVVFEFIWINDFYGISKVRFSNKTLFQILIIYMAMMLTFTEISILFNIGFIQLLGICTSQ</sequence>
<organism evidence="2 3">
    <name type="scientific">Enterococcus cecorum</name>
    <dbReference type="NCBI Taxonomy" id="44008"/>
    <lineage>
        <taxon>Bacteria</taxon>
        <taxon>Bacillati</taxon>
        <taxon>Bacillota</taxon>
        <taxon>Bacilli</taxon>
        <taxon>Lactobacillales</taxon>
        <taxon>Enterococcaceae</taxon>
        <taxon>Enterococcus</taxon>
    </lineage>
</organism>
<feature type="transmembrane region" description="Helical" evidence="1">
    <location>
        <begin position="6"/>
        <end position="23"/>
    </location>
</feature>
<dbReference type="EMBL" id="LEOY01000002">
    <property type="protein sequence ID" value="RBR31612.1"/>
    <property type="molecule type" value="Genomic_DNA"/>
</dbReference>
<evidence type="ECO:0000256" key="1">
    <source>
        <dbReference type="SAM" id="Phobius"/>
    </source>
</evidence>
<dbReference type="AlphaFoldDB" id="A0A366SIE2"/>
<dbReference type="Proteomes" id="UP000252800">
    <property type="component" value="Unassembled WGS sequence"/>
</dbReference>
<keyword evidence="1" id="KW-0472">Membrane</keyword>
<name>A0A366SIE2_9ENTE</name>
<keyword evidence="1" id="KW-1133">Transmembrane helix</keyword>
<gene>
    <name evidence="2" type="ORF">EB18_00034</name>
</gene>
<feature type="transmembrane region" description="Helical" evidence="1">
    <location>
        <begin position="35"/>
        <end position="60"/>
    </location>
</feature>
<protein>
    <submittedName>
        <fullName evidence="2">Uncharacterized protein</fullName>
    </submittedName>
</protein>
<evidence type="ECO:0000313" key="2">
    <source>
        <dbReference type="EMBL" id="RBR31612.1"/>
    </source>
</evidence>
<reference evidence="2 3" key="1">
    <citation type="submission" date="2015-06" db="EMBL/GenBank/DDBJ databases">
        <title>The Genome Sequence of Enterococcus cecorum 170AEA1.</title>
        <authorList>
            <consortium name="The Broad Institute Genomics Platform"/>
            <consortium name="The Broad Institute Genome Sequencing Center for Infectious Disease"/>
            <person name="Earl A.M."/>
            <person name="Van Tyne D."/>
            <person name="Lebreton F."/>
            <person name="Saavedra J.T."/>
            <person name="Gilmore M.S."/>
            <person name="Manson McGuire A."/>
            <person name="Clock S."/>
            <person name="Crupain M."/>
            <person name="Rangan U."/>
            <person name="Young S."/>
            <person name="Abouelleil A."/>
            <person name="Cao P."/>
            <person name="Chapman S.B."/>
            <person name="Griggs A."/>
            <person name="Priest M."/>
            <person name="Shea T."/>
            <person name="Wortman J."/>
            <person name="Nusbaum C."/>
            <person name="Birren B."/>
        </authorList>
    </citation>
    <scope>NUCLEOTIDE SEQUENCE [LARGE SCALE GENOMIC DNA]</scope>
    <source>
        <strain evidence="2 3">170AEA1</strain>
    </source>
</reference>
<accession>A0A366SIE2</accession>